<organism evidence="13 14">
    <name type="scientific">Capsicum annuum</name>
    <name type="common">Capsicum pepper</name>
    <dbReference type="NCBI Taxonomy" id="4072"/>
    <lineage>
        <taxon>Eukaryota</taxon>
        <taxon>Viridiplantae</taxon>
        <taxon>Streptophyta</taxon>
        <taxon>Embryophyta</taxon>
        <taxon>Tracheophyta</taxon>
        <taxon>Spermatophyta</taxon>
        <taxon>Magnoliopsida</taxon>
        <taxon>eudicotyledons</taxon>
        <taxon>Gunneridae</taxon>
        <taxon>Pentapetalae</taxon>
        <taxon>asterids</taxon>
        <taxon>lamiids</taxon>
        <taxon>Solanales</taxon>
        <taxon>Solanaceae</taxon>
        <taxon>Solanoideae</taxon>
        <taxon>Capsiceae</taxon>
        <taxon>Capsicum</taxon>
    </lineage>
</organism>
<dbReference type="OMA" id="RNKRANC"/>
<evidence type="ECO:0000256" key="7">
    <source>
        <dbReference type="ARBA" id="ARBA00023054"/>
    </source>
</evidence>
<keyword evidence="3" id="KW-1003">Cell membrane</keyword>
<feature type="region of interest" description="Disordered" evidence="11">
    <location>
        <begin position="1384"/>
        <end position="1425"/>
    </location>
</feature>
<keyword evidence="14" id="KW-1185">Reference proteome</keyword>
<evidence type="ECO:0000256" key="11">
    <source>
        <dbReference type="SAM" id="MobiDB-lite"/>
    </source>
</evidence>
<evidence type="ECO:0000256" key="8">
    <source>
        <dbReference type="ARBA" id="ARBA00023136"/>
    </source>
</evidence>
<evidence type="ECO:0000313" key="14">
    <source>
        <dbReference type="Proteomes" id="UP000222542"/>
    </source>
</evidence>
<feature type="compositionally biased region" description="Basic and acidic residues" evidence="11">
    <location>
        <begin position="1384"/>
        <end position="1399"/>
    </location>
</feature>
<gene>
    <name evidence="13" type="ORF">T459_26766</name>
</gene>
<feature type="compositionally biased region" description="Basic and acidic residues" evidence="11">
    <location>
        <begin position="1303"/>
        <end position="1326"/>
    </location>
</feature>
<feature type="region of interest" description="Disordered" evidence="11">
    <location>
        <begin position="168"/>
        <end position="244"/>
    </location>
</feature>
<accession>A0A2G2YC46</accession>
<feature type="compositionally biased region" description="Basic and acidic residues" evidence="11">
    <location>
        <begin position="416"/>
        <end position="434"/>
    </location>
</feature>
<dbReference type="PANTHER" id="PTHR32219">
    <property type="entry name" value="RNA-BINDING PROTEIN YLMH-RELATED"/>
    <property type="match status" value="1"/>
</dbReference>
<feature type="coiled-coil region" evidence="10">
    <location>
        <begin position="1085"/>
        <end position="1154"/>
    </location>
</feature>
<feature type="compositionally biased region" description="Basic and acidic residues" evidence="11">
    <location>
        <begin position="216"/>
        <end position="239"/>
    </location>
</feature>
<keyword evidence="7 10" id="KW-0175">Coiled coil</keyword>
<feature type="compositionally biased region" description="Basic and acidic residues" evidence="11">
    <location>
        <begin position="1408"/>
        <end position="1418"/>
    </location>
</feature>
<name>A0A2G2YC46_CAPAN</name>
<evidence type="ECO:0000256" key="12">
    <source>
        <dbReference type="SAM" id="Phobius"/>
    </source>
</evidence>
<evidence type="ECO:0000256" key="5">
    <source>
        <dbReference type="ARBA" id="ARBA00022824"/>
    </source>
</evidence>
<feature type="region of interest" description="Disordered" evidence="11">
    <location>
        <begin position="1298"/>
        <end position="1326"/>
    </location>
</feature>
<feature type="compositionally biased region" description="Basic and acidic residues" evidence="11">
    <location>
        <begin position="168"/>
        <end position="183"/>
    </location>
</feature>
<feature type="region of interest" description="Disordered" evidence="11">
    <location>
        <begin position="44"/>
        <end position="95"/>
    </location>
</feature>
<feature type="compositionally biased region" description="Polar residues" evidence="11">
    <location>
        <begin position="188"/>
        <end position="204"/>
    </location>
</feature>
<keyword evidence="4 12" id="KW-0812">Transmembrane</keyword>
<evidence type="ECO:0000256" key="3">
    <source>
        <dbReference type="ARBA" id="ARBA00022475"/>
    </source>
</evidence>
<dbReference type="PANTHER" id="PTHR32219:SF3">
    <property type="entry name" value="CALPONIN-LIKE DOMAIN PROTEIN"/>
    <property type="match status" value="1"/>
</dbReference>
<evidence type="ECO:0000256" key="10">
    <source>
        <dbReference type="SAM" id="Coils"/>
    </source>
</evidence>
<comment type="similarity">
    <text evidence="9">Belongs to the plant Proton pump-interactor protein family.</text>
</comment>
<keyword evidence="6 12" id="KW-1133">Transmembrane helix</keyword>
<evidence type="ECO:0000256" key="6">
    <source>
        <dbReference type="ARBA" id="ARBA00022989"/>
    </source>
</evidence>
<comment type="caution">
    <text evidence="13">The sequence shown here is derived from an EMBL/GenBank/DDBJ whole genome shotgun (WGS) entry which is preliminary data.</text>
</comment>
<feature type="region of interest" description="Disordered" evidence="11">
    <location>
        <begin position="407"/>
        <end position="439"/>
    </location>
</feature>
<dbReference type="Gramene" id="PHT67279">
    <property type="protein sequence ID" value="PHT67279"/>
    <property type="gene ID" value="T459_26766"/>
</dbReference>
<evidence type="ECO:0000256" key="9">
    <source>
        <dbReference type="ARBA" id="ARBA00038080"/>
    </source>
</evidence>
<feature type="compositionally biased region" description="Low complexity" evidence="11">
    <location>
        <begin position="649"/>
        <end position="659"/>
    </location>
</feature>
<reference evidence="13 14" key="1">
    <citation type="journal article" date="2014" name="Nat. Genet.">
        <title>Genome sequence of the hot pepper provides insights into the evolution of pungency in Capsicum species.</title>
        <authorList>
            <person name="Kim S."/>
            <person name="Park M."/>
            <person name="Yeom S.I."/>
            <person name="Kim Y.M."/>
            <person name="Lee J.M."/>
            <person name="Lee H.A."/>
            <person name="Seo E."/>
            <person name="Choi J."/>
            <person name="Cheong K."/>
            <person name="Kim K.T."/>
            <person name="Jung K."/>
            <person name="Lee G.W."/>
            <person name="Oh S.K."/>
            <person name="Bae C."/>
            <person name="Kim S.B."/>
            <person name="Lee H.Y."/>
            <person name="Kim S.Y."/>
            <person name="Kim M.S."/>
            <person name="Kang B.C."/>
            <person name="Jo Y.D."/>
            <person name="Yang H.B."/>
            <person name="Jeong H.J."/>
            <person name="Kang W.H."/>
            <person name="Kwon J.K."/>
            <person name="Shin C."/>
            <person name="Lim J.Y."/>
            <person name="Park J.H."/>
            <person name="Huh J.H."/>
            <person name="Kim J.S."/>
            <person name="Kim B.D."/>
            <person name="Cohen O."/>
            <person name="Paran I."/>
            <person name="Suh M.C."/>
            <person name="Lee S.B."/>
            <person name="Kim Y.K."/>
            <person name="Shin Y."/>
            <person name="Noh S.J."/>
            <person name="Park J."/>
            <person name="Seo Y.S."/>
            <person name="Kwon S.Y."/>
            <person name="Kim H.A."/>
            <person name="Park J.M."/>
            <person name="Kim H.J."/>
            <person name="Choi S.B."/>
            <person name="Bosland P.W."/>
            <person name="Reeves G."/>
            <person name="Jo S.H."/>
            <person name="Lee B.W."/>
            <person name="Cho H.T."/>
            <person name="Choi H.S."/>
            <person name="Lee M.S."/>
            <person name="Yu Y."/>
            <person name="Do Choi Y."/>
            <person name="Park B.S."/>
            <person name="van Deynze A."/>
            <person name="Ashrafi H."/>
            <person name="Hill T."/>
            <person name="Kim W.T."/>
            <person name="Pai H.S."/>
            <person name="Ahn H.K."/>
            <person name="Yeam I."/>
            <person name="Giovannoni J.J."/>
            <person name="Rose J.K."/>
            <person name="Sorensen I."/>
            <person name="Lee S.J."/>
            <person name="Kim R.W."/>
            <person name="Choi I.Y."/>
            <person name="Choi B.S."/>
            <person name="Lim J.S."/>
            <person name="Lee Y.H."/>
            <person name="Choi D."/>
        </authorList>
    </citation>
    <scope>NUCLEOTIDE SEQUENCE [LARGE SCALE GENOMIC DNA]</scope>
    <source>
        <strain evidence="14">cv. CM334</strain>
    </source>
</reference>
<evidence type="ECO:0000256" key="2">
    <source>
        <dbReference type="ARBA" id="ARBA00004389"/>
    </source>
</evidence>
<evidence type="ECO:0000256" key="1">
    <source>
        <dbReference type="ARBA" id="ARBA00004162"/>
    </source>
</evidence>
<feature type="region of interest" description="Disordered" evidence="11">
    <location>
        <begin position="690"/>
        <end position="727"/>
    </location>
</feature>
<dbReference type="Proteomes" id="UP000222542">
    <property type="component" value="Unassembled WGS sequence"/>
</dbReference>
<dbReference type="InterPro" id="IPR055282">
    <property type="entry name" value="PPI1-4"/>
</dbReference>
<dbReference type="EMBL" id="AYRZ02000011">
    <property type="protein sequence ID" value="PHT67279.1"/>
    <property type="molecule type" value="Genomic_DNA"/>
</dbReference>
<feature type="transmembrane region" description="Helical" evidence="12">
    <location>
        <begin position="1481"/>
        <end position="1503"/>
    </location>
</feature>
<dbReference type="GO" id="GO:0005789">
    <property type="term" value="C:endoplasmic reticulum membrane"/>
    <property type="evidence" value="ECO:0007669"/>
    <property type="project" value="UniProtKB-SubCell"/>
</dbReference>
<reference evidence="13 14" key="2">
    <citation type="journal article" date="2017" name="Genome Biol.">
        <title>New reference genome sequences of hot pepper reveal the massive evolution of plant disease-resistance genes by retroduplication.</title>
        <authorList>
            <person name="Kim S."/>
            <person name="Park J."/>
            <person name="Yeom S.I."/>
            <person name="Kim Y.M."/>
            <person name="Seo E."/>
            <person name="Kim K.T."/>
            <person name="Kim M.S."/>
            <person name="Lee J.M."/>
            <person name="Cheong K."/>
            <person name="Shin H.S."/>
            <person name="Kim S.B."/>
            <person name="Han K."/>
            <person name="Lee J."/>
            <person name="Park M."/>
            <person name="Lee H.A."/>
            <person name="Lee H.Y."/>
            <person name="Lee Y."/>
            <person name="Oh S."/>
            <person name="Lee J.H."/>
            <person name="Choi E."/>
            <person name="Choi E."/>
            <person name="Lee S.E."/>
            <person name="Jeon J."/>
            <person name="Kim H."/>
            <person name="Choi G."/>
            <person name="Song H."/>
            <person name="Lee J."/>
            <person name="Lee S.C."/>
            <person name="Kwon J.K."/>
            <person name="Lee H.Y."/>
            <person name="Koo N."/>
            <person name="Hong Y."/>
            <person name="Kim R.W."/>
            <person name="Kang W.H."/>
            <person name="Huh J.H."/>
            <person name="Kang B.C."/>
            <person name="Yang T.J."/>
            <person name="Lee Y.H."/>
            <person name="Bennetzen J.L."/>
            <person name="Choi D."/>
        </authorList>
    </citation>
    <scope>NUCLEOTIDE SEQUENCE [LARGE SCALE GENOMIC DNA]</scope>
    <source>
        <strain evidence="14">cv. CM334</strain>
    </source>
</reference>
<feature type="region of interest" description="Disordered" evidence="11">
    <location>
        <begin position="500"/>
        <end position="527"/>
    </location>
</feature>
<feature type="compositionally biased region" description="Low complexity" evidence="11">
    <location>
        <begin position="1442"/>
        <end position="1456"/>
    </location>
</feature>
<dbReference type="GO" id="GO:0005886">
    <property type="term" value="C:plasma membrane"/>
    <property type="evidence" value="ECO:0007669"/>
    <property type="project" value="UniProtKB-SubCell"/>
</dbReference>
<comment type="subcellular location">
    <subcellularLocation>
        <location evidence="1">Cell membrane</location>
        <topology evidence="1">Single-pass membrane protein</topology>
    </subcellularLocation>
    <subcellularLocation>
        <location evidence="2">Endoplasmic reticulum membrane</location>
        <topology evidence="2">Single-pass membrane protein</topology>
    </subcellularLocation>
</comment>
<sequence length="1514" mass="166097">MSVDAEFSNGPFILTDEKLSEVGNSAVACENASSCGAVVLTKETSSCPSDKGQMEHDTASEITGIEEVSGEAGGLDKGNDDEKLSHGSAEPAIAGNCGDKLQSDQIEKTEIADTDGGQGTLSMVAEIKGVNEFSCDVNLVCEESADAEKVESNGQKAPIIEIKTVEEIMGKSNGSRKDDKSVDAENGDINSSMAVNPVTETASTEEMRGKSSGPHRNNDDRRLSAESADTEKVEIDGQREPSTVTKIKAVEEIIGESNAPNMITKIDGSNETGGDTNCDVKLCEGSAETVKVEINGQREPSTVTKIEEIRSECNGSSKINESEDAEKSGSNNSVATDIISEIKKINGQSTGVEKINIIPEISGIVVESNDAEEVSNDKLVHQESTNIEKADSQGHKVSNVVSEIKGMEDIEGESDATNRRTDGNSTSEDMKDGEVADGSTQVHKGEILCSIDAVASGKESVNCLNDNVQSVRNTVFDTKCNEETGSKFDGDKDIDDKAMHQRNEDSERLHSDGLASEGMSSDAELSHGPSVLADARLSGVENSSTSISLDISSNEAIALGSEACNCCISHGQSSADMIQESIGTAVGGESNDVDGSSDDKLMHKNFEDGKSFNSSSQAVEGMSCNAEFSQGLSTSVGSKISEVGNYCASSSKDVSSNDDVGAENETLNSSTDDSQLLGANLVREGSGFENLEDELNGGDESINNGIPHKKCEDPENPHNGSDNAGAHRDAEFSIDQSVLADLKLCEDGNSSASSIKDECHDAVCGNTLNEPIHECKMVPNMAIDFIDIKKEGESSVADQTSDDKFIRESGDAEEPPSINIDERMSCDNEICDDQATLADLELTEGGNTSSSRDVSSHDAVISENETLTCPIEIDPEPANMNIEITGSEEMTGGSDWSNDDKLVCEQSGDAEISNTNEALATSAECSSVDVAAARDMNGIAAKGFYFLIRMPRFDDEKIREHIKVAELNVDEKTQHRDAFRQKIRNKRANCQTHGAEFEAAKAQERDARKQVRTKRADISTLQDIIDKAKNAVAIGEIDNRISNMEHIIGHETVPLKEEKLLIREIKQLKQLRGQLSSNTGSQDEVQKSLDEREVNEERLRVLKKELDNLKVKVSKAETIVMTASRKFEDESRKLKELQAQFKAADDIRQEAYEELRNLKKGLYEKNVHFRTYKDDATLANDHARKGEMVALNHLCVNQVERYMELWNNNDEFRKDYIRCNTRSTVRRFGTLDGRTLGPDEQPTVLPSYRVVERVNRLVTSVDKVNSVLQAPVPHQEKQVVVLKDKLKDDNIVPQAAEGMNQVEKTKEARKSTPRERITVDEPKETEHLQTAQELEAARKEEELRKREEAARLKEQRRLEEIAKAKEALERKKRNAEKAQLRAELRAQKEEEQRLKDKEKRLRKRERKKGSASETHSENNDGEITLISTSTRGIVREFEVGESSSQSITKKTQKPSQYTKQMKTKAIPPPLRNRGRRRWQQWFWMVLSCVAVVGVFFLGNIGFFSHLKKPRNPGY</sequence>
<proteinExistence type="inferred from homology"/>
<evidence type="ECO:0000256" key="4">
    <source>
        <dbReference type="ARBA" id="ARBA00022692"/>
    </source>
</evidence>
<dbReference type="STRING" id="4072.A0A2G2YC46"/>
<keyword evidence="8 12" id="KW-0472">Membrane</keyword>
<evidence type="ECO:0000313" key="13">
    <source>
        <dbReference type="EMBL" id="PHT67279.1"/>
    </source>
</evidence>
<feature type="region of interest" description="Disordered" evidence="11">
    <location>
        <begin position="1439"/>
        <end position="1460"/>
    </location>
</feature>
<feature type="compositionally biased region" description="Polar residues" evidence="11">
    <location>
        <begin position="665"/>
        <end position="674"/>
    </location>
</feature>
<feature type="compositionally biased region" description="Basic and acidic residues" evidence="11">
    <location>
        <begin position="500"/>
        <end position="511"/>
    </location>
</feature>
<keyword evidence="5" id="KW-0256">Endoplasmic reticulum</keyword>
<feature type="region of interest" description="Disordered" evidence="11">
    <location>
        <begin position="649"/>
        <end position="677"/>
    </location>
</feature>
<protein>
    <submittedName>
        <fullName evidence="13">Uncharacterized protein</fullName>
    </submittedName>
</protein>